<reference evidence="1" key="1">
    <citation type="submission" date="2006-10" db="EMBL/GenBank/DDBJ databases">
        <authorList>
            <person name="Amadeo P."/>
            <person name="Zhao Q."/>
            <person name="Wortman J."/>
            <person name="Fraser-Liggett C."/>
            <person name="Carlton J."/>
        </authorList>
    </citation>
    <scope>NUCLEOTIDE SEQUENCE</scope>
    <source>
        <strain evidence="1">G3</strain>
    </source>
</reference>
<dbReference type="InParanoid" id="A2F3R8"/>
<sequence length="54" mass="6278">MGSLEEQKAILDEAESLIERRDYDGAMSKLLEVDHPDLQSRRDFLMEQAQRQGK</sequence>
<dbReference type="SMR" id="A2F3R8"/>
<dbReference type="VEuPathDB" id="TrichDB:TVAG_084770"/>
<dbReference type="KEGG" id="tva:4758260"/>
<evidence type="ECO:0008006" key="3">
    <source>
        <dbReference type="Google" id="ProtNLM"/>
    </source>
</evidence>
<dbReference type="RefSeq" id="XP_001313369.1">
    <property type="nucleotide sequence ID" value="XM_001313368.1"/>
</dbReference>
<dbReference type="EMBL" id="DS113601">
    <property type="protein sequence ID" value="EAY00440.1"/>
    <property type="molecule type" value="Genomic_DNA"/>
</dbReference>
<dbReference type="AlphaFoldDB" id="A2F3R8"/>
<protein>
    <recommendedName>
        <fullName evidence="3">UVR domain-containing protein</fullName>
    </recommendedName>
</protein>
<reference evidence="1" key="2">
    <citation type="journal article" date="2007" name="Science">
        <title>Draft genome sequence of the sexually transmitted pathogen Trichomonas vaginalis.</title>
        <authorList>
            <person name="Carlton J.M."/>
            <person name="Hirt R.P."/>
            <person name="Silva J.C."/>
            <person name="Delcher A.L."/>
            <person name="Schatz M."/>
            <person name="Zhao Q."/>
            <person name="Wortman J.R."/>
            <person name="Bidwell S.L."/>
            <person name="Alsmark U.C.M."/>
            <person name="Besteiro S."/>
            <person name="Sicheritz-Ponten T."/>
            <person name="Noel C.J."/>
            <person name="Dacks J.B."/>
            <person name="Foster P.G."/>
            <person name="Simillion C."/>
            <person name="Van de Peer Y."/>
            <person name="Miranda-Saavedra D."/>
            <person name="Barton G.J."/>
            <person name="Westrop G.D."/>
            <person name="Mueller S."/>
            <person name="Dessi D."/>
            <person name="Fiori P.L."/>
            <person name="Ren Q."/>
            <person name="Paulsen I."/>
            <person name="Zhang H."/>
            <person name="Bastida-Corcuera F.D."/>
            <person name="Simoes-Barbosa A."/>
            <person name="Brown M.T."/>
            <person name="Hayes R.D."/>
            <person name="Mukherjee M."/>
            <person name="Okumura C.Y."/>
            <person name="Schneider R."/>
            <person name="Smith A.J."/>
            <person name="Vanacova S."/>
            <person name="Villalvazo M."/>
            <person name="Haas B.J."/>
            <person name="Pertea M."/>
            <person name="Feldblyum T.V."/>
            <person name="Utterback T.R."/>
            <person name="Shu C.L."/>
            <person name="Osoegawa K."/>
            <person name="de Jong P.J."/>
            <person name="Hrdy I."/>
            <person name="Horvathova L."/>
            <person name="Zubacova Z."/>
            <person name="Dolezal P."/>
            <person name="Malik S.B."/>
            <person name="Logsdon J.M. Jr."/>
            <person name="Henze K."/>
            <person name="Gupta A."/>
            <person name="Wang C.C."/>
            <person name="Dunne R.L."/>
            <person name="Upcroft J.A."/>
            <person name="Upcroft P."/>
            <person name="White O."/>
            <person name="Salzberg S.L."/>
            <person name="Tang P."/>
            <person name="Chiu C.-H."/>
            <person name="Lee Y.-S."/>
            <person name="Embley T.M."/>
            <person name="Coombs G.H."/>
            <person name="Mottram J.C."/>
            <person name="Tachezy J."/>
            <person name="Fraser-Liggett C.M."/>
            <person name="Johnson P.J."/>
        </authorList>
    </citation>
    <scope>NUCLEOTIDE SEQUENCE [LARGE SCALE GENOMIC DNA]</scope>
    <source>
        <strain evidence="1">G3</strain>
    </source>
</reference>
<dbReference type="Proteomes" id="UP000001542">
    <property type="component" value="Unassembled WGS sequence"/>
</dbReference>
<keyword evidence="2" id="KW-1185">Reference proteome</keyword>
<dbReference type="VEuPathDB" id="TrichDB:TVAGG3_1040060"/>
<evidence type="ECO:0000313" key="1">
    <source>
        <dbReference type="EMBL" id="EAY00440.1"/>
    </source>
</evidence>
<evidence type="ECO:0000313" key="2">
    <source>
        <dbReference type="Proteomes" id="UP000001542"/>
    </source>
</evidence>
<organism evidence="1 2">
    <name type="scientific">Trichomonas vaginalis (strain ATCC PRA-98 / G3)</name>
    <dbReference type="NCBI Taxonomy" id="412133"/>
    <lineage>
        <taxon>Eukaryota</taxon>
        <taxon>Metamonada</taxon>
        <taxon>Parabasalia</taxon>
        <taxon>Trichomonadida</taxon>
        <taxon>Trichomonadidae</taxon>
        <taxon>Trichomonas</taxon>
    </lineage>
</organism>
<gene>
    <name evidence="1" type="ORF">TVAG_084770</name>
</gene>
<name>A2F3R8_TRIV3</name>
<proteinExistence type="predicted"/>
<accession>A2F3R8</accession>